<dbReference type="Gene3D" id="3.40.20.10">
    <property type="entry name" value="Severin"/>
    <property type="match status" value="1"/>
</dbReference>
<evidence type="ECO:0000313" key="3">
    <source>
        <dbReference type="Proteomes" id="UP000023152"/>
    </source>
</evidence>
<reference evidence="2 3" key="1">
    <citation type="journal article" date="2013" name="Curr. Biol.">
        <title>The Genome of the Foraminiferan Reticulomyxa filosa.</title>
        <authorList>
            <person name="Glockner G."/>
            <person name="Hulsmann N."/>
            <person name="Schleicher M."/>
            <person name="Noegel A.A."/>
            <person name="Eichinger L."/>
            <person name="Gallinger C."/>
            <person name="Pawlowski J."/>
            <person name="Sierra R."/>
            <person name="Euteneuer U."/>
            <person name="Pillet L."/>
            <person name="Moustafa A."/>
            <person name="Platzer M."/>
            <person name="Groth M."/>
            <person name="Szafranski K."/>
            <person name="Schliwa M."/>
        </authorList>
    </citation>
    <scope>NUCLEOTIDE SEQUENCE [LARGE SCALE GENOMIC DNA]</scope>
</reference>
<dbReference type="EMBL" id="ASPP01010119">
    <property type="protein sequence ID" value="ETO23197.1"/>
    <property type="molecule type" value="Genomic_DNA"/>
</dbReference>
<name>X6NCZ4_RETFI</name>
<gene>
    <name evidence="2" type="ORF">RFI_13988</name>
</gene>
<evidence type="ECO:0000313" key="2">
    <source>
        <dbReference type="EMBL" id="ETO23197.1"/>
    </source>
</evidence>
<dbReference type="AlphaFoldDB" id="X6NCZ4"/>
<protein>
    <submittedName>
        <fullName evidence="2">Uncharacterized protein</fullName>
    </submittedName>
</protein>
<comment type="caution">
    <text evidence="2">The sequence shown here is derived from an EMBL/GenBank/DDBJ whole genome shotgun (WGS) entry which is preliminary data.</text>
</comment>
<keyword evidence="3" id="KW-1185">Reference proteome</keyword>
<feature type="compositionally biased region" description="Polar residues" evidence="1">
    <location>
        <begin position="177"/>
        <end position="202"/>
    </location>
</feature>
<sequence length="414" mass="47027">MAESEEKDIEVHELAFNSMKDLARRKEYGYLILKVSGNRLLNCKAGMYDDPTKTESADDTHIQALLHDLNYSPEPRLALVRVAKKIVCITFVPNKKDIKYMRKDEIDKIESTMKYAVMAVIKKLGKIKIDATIELIGKSKLDINKTVGLIKQQLSQQNDTPKVAPQDKATSITTEQAINQSQQSNVTEPNTASDNLPVPSNHQAKEEEKKSANESVENTTNKVETDKNMPKKTRQRIPLTIHQGVKDAYQELCKESNTYYITFQIKDTTVLRASKGVILINNSDSGIKPKSVSKKPENVNQKASKPLPPEIREFPIERLIREFNGLFESNDKEKRKACRVAILKCDGVPNKLCVLYIPKGTKDLNERYKYIDCFFFLKKELKGLHSQCIEFKDVGVLDIEQSIEKIKSFFPSSI</sequence>
<dbReference type="Proteomes" id="UP000023152">
    <property type="component" value="Unassembled WGS sequence"/>
</dbReference>
<proteinExistence type="predicted"/>
<accession>X6NCZ4</accession>
<feature type="region of interest" description="Disordered" evidence="1">
    <location>
        <begin position="177"/>
        <end position="236"/>
    </location>
</feature>
<organism evidence="2 3">
    <name type="scientific">Reticulomyxa filosa</name>
    <dbReference type="NCBI Taxonomy" id="46433"/>
    <lineage>
        <taxon>Eukaryota</taxon>
        <taxon>Sar</taxon>
        <taxon>Rhizaria</taxon>
        <taxon>Retaria</taxon>
        <taxon>Foraminifera</taxon>
        <taxon>Monothalamids</taxon>
        <taxon>Reticulomyxidae</taxon>
        <taxon>Reticulomyxa</taxon>
    </lineage>
</organism>
<dbReference type="InterPro" id="IPR029006">
    <property type="entry name" value="ADF-H/Gelsolin-like_dom_sf"/>
</dbReference>
<evidence type="ECO:0000256" key="1">
    <source>
        <dbReference type="SAM" id="MobiDB-lite"/>
    </source>
</evidence>
<feature type="compositionally biased region" description="Basic and acidic residues" evidence="1">
    <location>
        <begin position="203"/>
        <end position="212"/>
    </location>
</feature>